<sequence>MFDKAPPSMSQAMQQLEKKHGKGDARQMQRAVTW</sequence>
<dbReference type="EMBL" id="BLLF01000395">
    <property type="protein sequence ID" value="GFH11346.1"/>
    <property type="molecule type" value="Genomic_DNA"/>
</dbReference>
<organism evidence="2 3">
    <name type="scientific">Haematococcus lacustris</name>
    <name type="common">Green alga</name>
    <name type="synonym">Haematococcus pluvialis</name>
    <dbReference type="NCBI Taxonomy" id="44745"/>
    <lineage>
        <taxon>Eukaryota</taxon>
        <taxon>Viridiplantae</taxon>
        <taxon>Chlorophyta</taxon>
        <taxon>core chlorophytes</taxon>
        <taxon>Chlorophyceae</taxon>
        <taxon>CS clade</taxon>
        <taxon>Chlamydomonadales</taxon>
        <taxon>Haematococcaceae</taxon>
        <taxon>Haematococcus</taxon>
    </lineage>
</organism>
<feature type="region of interest" description="Disordered" evidence="1">
    <location>
        <begin position="1"/>
        <end position="34"/>
    </location>
</feature>
<protein>
    <submittedName>
        <fullName evidence="2">Uncharacterized protein</fullName>
    </submittedName>
</protein>
<evidence type="ECO:0000313" key="3">
    <source>
        <dbReference type="Proteomes" id="UP000485058"/>
    </source>
</evidence>
<dbReference type="AlphaFoldDB" id="A0A699YWC5"/>
<accession>A0A699YWC5</accession>
<dbReference type="Proteomes" id="UP000485058">
    <property type="component" value="Unassembled WGS sequence"/>
</dbReference>
<proteinExistence type="predicted"/>
<gene>
    <name evidence="2" type="ORF">HaLaN_06829</name>
</gene>
<name>A0A699YWC5_HAELA</name>
<keyword evidence="3" id="KW-1185">Reference proteome</keyword>
<reference evidence="2 3" key="1">
    <citation type="submission" date="2020-02" db="EMBL/GenBank/DDBJ databases">
        <title>Draft genome sequence of Haematococcus lacustris strain NIES-144.</title>
        <authorList>
            <person name="Morimoto D."/>
            <person name="Nakagawa S."/>
            <person name="Yoshida T."/>
            <person name="Sawayama S."/>
        </authorList>
    </citation>
    <scope>NUCLEOTIDE SEQUENCE [LARGE SCALE GENOMIC DNA]</scope>
    <source>
        <strain evidence="2 3">NIES-144</strain>
    </source>
</reference>
<evidence type="ECO:0000256" key="1">
    <source>
        <dbReference type="SAM" id="MobiDB-lite"/>
    </source>
</evidence>
<feature type="non-terminal residue" evidence="2">
    <location>
        <position position="1"/>
    </location>
</feature>
<feature type="compositionally biased region" description="Basic and acidic residues" evidence="1">
    <location>
        <begin position="16"/>
        <end position="27"/>
    </location>
</feature>
<evidence type="ECO:0000313" key="2">
    <source>
        <dbReference type="EMBL" id="GFH11346.1"/>
    </source>
</evidence>
<comment type="caution">
    <text evidence="2">The sequence shown here is derived from an EMBL/GenBank/DDBJ whole genome shotgun (WGS) entry which is preliminary data.</text>
</comment>